<accession>A0A7R9LVH3</accession>
<dbReference type="Proteomes" id="UP000728032">
    <property type="component" value="Unassembled WGS sequence"/>
</dbReference>
<organism evidence="1">
    <name type="scientific">Oppiella nova</name>
    <dbReference type="NCBI Taxonomy" id="334625"/>
    <lineage>
        <taxon>Eukaryota</taxon>
        <taxon>Metazoa</taxon>
        <taxon>Ecdysozoa</taxon>
        <taxon>Arthropoda</taxon>
        <taxon>Chelicerata</taxon>
        <taxon>Arachnida</taxon>
        <taxon>Acari</taxon>
        <taxon>Acariformes</taxon>
        <taxon>Sarcoptiformes</taxon>
        <taxon>Oribatida</taxon>
        <taxon>Brachypylina</taxon>
        <taxon>Oppioidea</taxon>
        <taxon>Oppiidae</taxon>
        <taxon>Oppiella</taxon>
    </lineage>
</organism>
<name>A0A7R9LVH3_9ACAR</name>
<feature type="non-terminal residue" evidence="1">
    <location>
        <position position="175"/>
    </location>
</feature>
<gene>
    <name evidence="1" type="ORF">ONB1V03_LOCUS6568</name>
</gene>
<dbReference type="EMBL" id="OC917812">
    <property type="protein sequence ID" value="CAD7648057.1"/>
    <property type="molecule type" value="Genomic_DNA"/>
</dbReference>
<evidence type="ECO:0000313" key="2">
    <source>
        <dbReference type="Proteomes" id="UP000728032"/>
    </source>
</evidence>
<reference evidence="1" key="1">
    <citation type="submission" date="2020-11" db="EMBL/GenBank/DDBJ databases">
        <authorList>
            <person name="Tran Van P."/>
        </authorList>
    </citation>
    <scope>NUCLEOTIDE SEQUENCE</scope>
</reference>
<protein>
    <submittedName>
        <fullName evidence="1">Uncharacterized protein</fullName>
    </submittedName>
</protein>
<proteinExistence type="predicted"/>
<keyword evidence="2" id="KW-1185">Reference proteome</keyword>
<dbReference type="EMBL" id="CAJPVJ010002987">
    <property type="protein sequence ID" value="CAG2167056.1"/>
    <property type="molecule type" value="Genomic_DNA"/>
</dbReference>
<dbReference type="OrthoDB" id="6530783at2759"/>
<sequence>MDTNLDNQCMAKMSNKCMKDSVKLHMNDDYYCCQLWDLIDCYQQNYQYDCTYVEQQSIQNDWNLLQLDFSGKVYTQSSCTNQGYQRTMDRRYDCTYVEQQSIQNDWNLLQLDFSGKVYTQSSCTNQGYQRTMDRRSYCTNAEQQAIQMDWYYIQLTFNGFSLTETKCNVQALLRN</sequence>
<dbReference type="AlphaFoldDB" id="A0A7R9LVH3"/>
<evidence type="ECO:0000313" key="1">
    <source>
        <dbReference type="EMBL" id="CAD7648057.1"/>
    </source>
</evidence>